<dbReference type="OrthoDB" id="498664at2759"/>
<feature type="compositionally biased region" description="Basic and acidic residues" evidence="7">
    <location>
        <begin position="89"/>
        <end position="99"/>
    </location>
</feature>
<organism evidence="9 10">
    <name type="scientific">Ostreococcus lucimarinus (strain CCE9901)</name>
    <dbReference type="NCBI Taxonomy" id="436017"/>
    <lineage>
        <taxon>Eukaryota</taxon>
        <taxon>Viridiplantae</taxon>
        <taxon>Chlorophyta</taxon>
        <taxon>Mamiellophyceae</taxon>
        <taxon>Mamiellales</taxon>
        <taxon>Bathycoccaceae</taxon>
        <taxon>Ostreococcus</taxon>
    </lineage>
</organism>
<evidence type="ECO:0000256" key="1">
    <source>
        <dbReference type="ARBA" id="ARBA00004123"/>
    </source>
</evidence>
<evidence type="ECO:0000313" key="10">
    <source>
        <dbReference type="Proteomes" id="UP000001568"/>
    </source>
</evidence>
<keyword evidence="6" id="KW-0539">Nucleus</keyword>
<feature type="domain" description="Histone deacetylase complex subunit SAP30 Sin3 binding" evidence="8">
    <location>
        <begin position="184"/>
        <end position="237"/>
    </location>
</feature>
<evidence type="ECO:0000259" key="8">
    <source>
        <dbReference type="Pfam" id="PF13867"/>
    </source>
</evidence>
<dbReference type="GeneID" id="5003738"/>
<dbReference type="STRING" id="436017.A4S2E7"/>
<evidence type="ECO:0000256" key="7">
    <source>
        <dbReference type="SAM" id="MobiDB-lite"/>
    </source>
</evidence>
<dbReference type="Gramene" id="ABO97812">
    <property type="protein sequence ID" value="ABO97812"/>
    <property type="gene ID" value="OSTLU_33429"/>
</dbReference>
<feature type="compositionally biased region" description="Acidic residues" evidence="7">
    <location>
        <begin position="114"/>
        <end position="135"/>
    </location>
</feature>
<keyword evidence="5" id="KW-0804">Transcription</keyword>
<dbReference type="Gene3D" id="6.10.160.20">
    <property type="match status" value="1"/>
</dbReference>
<feature type="region of interest" description="Disordered" evidence="7">
    <location>
        <begin position="1"/>
        <end position="179"/>
    </location>
</feature>
<protein>
    <recommendedName>
        <fullName evidence="8">Histone deacetylase complex subunit SAP30 Sin3 binding domain-containing protein</fullName>
    </recommendedName>
</protein>
<dbReference type="Pfam" id="PF13867">
    <property type="entry name" value="SAP30_Sin3_bdg"/>
    <property type="match status" value="1"/>
</dbReference>
<proteinExistence type="inferred from homology"/>
<feature type="compositionally biased region" description="Basic residues" evidence="7">
    <location>
        <begin position="26"/>
        <end position="35"/>
    </location>
</feature>
<dbReference type="InterPro" id="IPR025718">
    <property type="entry name" value="SAP30_Sin3-bd"/>
</dbReference>
<keyword evidence="3" id="KW-0678">Repressor</keyword>
<dbReference type="AlphaFoldDB" id="A4S2E7"/>
<dbReference type="PANTHER" id="PTHR13286:SF6">
    <property type="entry name" value="HISTONE DEACETYLASE COMPLEX SUBUNIT SAP30L-RELATED"/>
    <property type="match status" value="1"/>
</dbReference>
<feature type="compositionally biased region" description="Basic and acidic residues" evidence="7">
    <location>
        <begin position="36"/>
        <end position="57"/>
    </location>
</feature>
<evidence type="ECO:0000256" key="4">
    <source>
        <dbReference type="ARBA" id="ARBA00023015"/>
    </source>
</evidence>
<evidence type="ECO:0000256" key="6">
    <source>
        <dbReference type="ARBA" id="ARBA00023242"/>
    </source>
</evidence>
<dbReference type="RefSeq" id="XP_001419519.1">
    <property type="nucleotide sequence ID" value="XM_001419482.1"/>
</dbReference>
<dbReference type="InterPro" id="IPR024145">
    <property type="entry name" value="His_deAcase_SAP30/SAP30L"/>
</dbReference>
<dbReference type="HOGENOM" id="CLU_1139601_0_0_1"/>
<feature type="compositionally biased region" description="Acidic residues" evidence="7">
    <location>
        <begin position="1"/>
        <end position="18"/>
    </location>
</feature>
<evidence type="ECO:0000256" key="3">
    <source>
        <dbReference type="ARBA" id="ARBA00022491"/>
    </source>
</evidence>
<sequence length="244" mass="26859">MDAECGEEEEGSDGDAREEDQGNKTNARKRGRKPKAANEEGARGDADAEASLPKRTEVTITGNARTKAELIGMKGVVKKSLPSGGWHRLVLENGREVRVRRSALTASETGRGDEEGEQGEDDDDEDDEDEDDGDDKDNMATRARRPTRVPGNGPPSQAAAAAMKRLQERRRSARPNCQSNFERLTLSTLQKYKKAYEMEANPETDGDKNALVHEVGKHFMQQKLDEQKVLQAFMCAVADTTQIG</sequence>
<keyword evidence="10" id="KW-1185">Reference proteome</keyword>
<dbReference type="GO" id="GO:0006355">
    <property type="term" value="P:regulation of DNA-templated transcription"/>
    <property type="evidence" value="ECO:0007669"/>
    <property type="project" value="TreeGrafter"/>
</dbReference>
<comment type="similarity">
    <text evidence="2">Belongs to the SAP30 family.</text>
</comment>
<dbReference type="KEGG" id="olu:OSTLU_33429"/>
<gene>
    <name evidence="9" type="ORF">OSTLU_33429</name>
</gene>
<name>A4S2E7_OSTLU</name>
<evidence type="ECO:0000256" key="5">
    <source>
        <dbReference type="ARBA" id="ARBA00023163"/>
    </source>
</evidence>
<dbReference type="GO" id="GO:0000118">
    <property type="term" value="C:histone deacetylase complex"/>
    <property type="evidence" value="ECO:0007669"/>
    <property type="project" value="TreeGrafter"/>
</dbReference>
<accession>A4S2E7</accession>
<dbReference type="InterPro" id="IPR038291">
    <property type="entry name" value="SAP30_C_sf"/>
</dbReference>
<dbReference type="GO" id="GO:0003712">
    <property type="term" value="F:transcription coregulator activity"/>
    <property type="evidence" value="ECO:0007669"/>
    <property type="project" value="TreeGrafter"/>
</dbReference>
<evidence type="ECO:0000313" key="9">
    <source>
        <dbReference type="EMBL" id="ABO97812.1"/>
    </source>
</evidence>
<dbReference type="Proteomes" id="UP000001568">
    <property type="component" value="Chromosome 9"/>
</dbReference>
<comment type="subcellular location">
    <subcellularLocation>
        <location evidence="1">Nucleus</location>
    </subcellularLocation>
</comment>
<keyword evidence="4" id="KW-0805">Transcription regulation</keyword>
<dbReference type="eggNOG" id="ENOG502QSKD">
    <property type="taxonomic scope" value="Eukaryota"/>
</dbReference>
<dbReference type="PANTHER" id="PTHR13286">
    <property type="entry name" value="SAP30"/>
    <property type="match status" value="1"/>
</dbReference>
<dbReference type="EMBL" id="CP000589">
    <property type="protein sequence ID" value="ABO97812.1"/>
    <property type="molecule type" value="Genomic_DNA"/>
</dbReference>
<dbReference type="OMA" id="NISACVE"/>
<reference evidence="9 10" key="1">
    <citation type="journal article" date="2007" name="Proc. Natl. Acad. Sci. U.S.A.">
        <title>The tiny eukaryote Ostreococcus provides genomic insights into the paradox of plankton speciation.</title>
        <authorList>
            <person name="Palenik B."/>
            <person name="Grimwood J."/>
            <person name="Aerts A."/>
            <person name="Rouze P."/>
            <person name="Salamov A."/>
            <person name="Putnam N."/>
            <person name="Dupont C."/>
            <person name="Jorgensen R."/>
            <person name="Derelle E."/>
            <person name="Rombauts S."/>
            <person name="Zhou K."/>
            <person name="Otillar R."/>
            <person name="Merchant S.S."/>
            <person name="Podell S."/>
            <person name="Gaasterland T."/>
            <person name="Napoli C."/>
            <person name="Gendler K."/>
            <person name="Manuell A."/>
            <person name="Tai V."/>
            <person name="Vallon O."/>
            <person name="Piganeau G."/>
            <person name="Jancek S."/>
            <person name="Heijde M."/>
            <person name="Jabbari K."/>
            <person name="Bowler C."/>
            <person name="Lohr M."/>
            <person name="Robbens S."/>
            <person name="Werner G."/>
            <person name="Dubchak I."/>
            <person name="Pazour G.J."/>
            <person name="Ren Q."/>
            <person name="Paulsen I."/>
            <person name="Delwiche C."/>
            <person name="Schmutz J."/>
            <person name="Rokhsar D."/>
            <person name="Van de Peer Y."/>
            <person name="Moreau H."/>
            <person name="Grigoriev I.V."/>
        </authorList>
    </citation>
    <scope>NUCLEOTIDE SEQUENCE [LARGE SCALE GENOMIC DNA]</scope>
    <source>
        <strain evidence="9 10">CCE9901</strain>
    </source>
</reference>
<evidence type="ECO:0000256" key="2">
    <source>
        <dbReference type="ARBA" id="ARBA00006283"/>
    </source>
</evidence>